<feature type="domain" description="Dihydroxy-acid/6-phosphogluconate dehydratase C-terminal" evidence="9">
    <location>
        <begin position="365"/>
        <end position="556"/>
    </location>
</feature>
<reference evidence="11" key="1">
    <citation type="submission" date="2017-06" db="EMBL/GenBank/DDBJ databases">
        <authorList>
            <person name="Varghese N."/>
            <person name="Submissions S."/>
        </authorList>
    </citation>
    <scope>NUCLEOTIDE SEQUENCE [LARGE SCALE GENOMIC DNA]</scope>
    <source>
        <strain evidence="11">DSM 46839</strain>
    </source>
</reference>
<keyword evidence="5" id="KW-0411">Iron-sulfur</keyword>
<dbReference type="GO" id="GO:0016836">
    <property type="term" value="F:hydro-lyase activity"/>
    <property type="evidence" value="ECO:0007669"/>
    <property type="project" value="UniProtKB-ARBA"/>
</dbReference>
<dbReference type="InterPro" id="IPR037237">
    <property type="entry name" value="IlvD/EDD_N"/>
</dbReference>
<dbReference type="Proteomes" id="UP000198373">
    <property type="component" value="Unassembled WGS sequence"/>
</dbReference>
<dbReference type="OrthoDB" id="9807077at2"/>
<keyword evidence="4" id="KW-0408">Iron</keyword>
<dbReference type="SUPFAM" id="SSF143975">
    <property type="entry name" value="IlvD/EDD N-terminal domain-like"/>
    <property type="match status" value="1"/>
</dbReference>
<dbReference type="Pfam" id="PF00920">
    <property type="entry name" value="ILVD_EDD_N"/>
    <property type="match status" value="1"/>
</dbReference>
<evidence type="ECO:0000313" key="11">
    <source>
        <dbReference type="Proteomes" id="UP000198373"/>
    </source>
</evidence>
<dbReference type="GO" id="GO:0046872">
    <property type="term" value="F:metal ion binding"/>
    <property type="evidence" value="ECO:0007669"/>
    <property type="project" value="UniProtKB-KW"/>
</dbReference>
<evidence type="ECO:0000256" key="2">
    <source>
        <dbReference type="ARBA" id="ARBA00022714"/>
    </source>
</evidence>
<sequence length="561" mass="59000">MSEDTPRGVARNTSSYGDPGFSRYLRAAFLAGAGYDADDLSRPFVGIADLGSDYNPCHRLMPALVEQVKRGVLEAGGLPFVFPTISLHESFAAPTMLYRNLLAMETEEMVRAQPMDAVVLLGGCDKTVPAQLMAAASSEVPVVVDVVGSMTSGSFEGERLGACTDCRRFWARHRSGELDEGRIRAVESALVTTAGTCMVMGTASTMAAMAETLGMMLPGGATPPAPSGDRLRHGTLTGRRAVALARDPLLPREVMTRAAFENALVVLAATGGSTNAVIHLLAVARRAGVDLTLDDFDRVSRDTPLLLDLKPSGSQYMEDLHHAGGVPALLKVLESRLDLDHVGVGGTSLGQHLASVPPPGAWQTVVRTLDDPLGPPGALAVLRGSLAPDGAVIKASAATPGLLRHRGPALVFESPEDAARRLDDPDLEVTADHVLVMRNAGPVAAGMPEAGSLPIPRKLAEAGVRDMVRVSDARMSGTSYGTVVLHCCPESAAGGPLALVRDGDLVELDVPGRRIDLLVDADELAQRRAALPPFAVPPRGWRHLYATTVLPASQGADLDFL</sequence>
<dbReference type="RefSeq" id="WP_089307498.1">
    <property type="nucleotide sequence ID" value="NZ_FZOO01000015.1"/>
</dbReference>
<name>A0A239JKB6_9ACTN</name>
<dbReference type="Pfam" id="PF24877">
    <property type="entry name" value="ILV_EDD_C"/>
    <property type="match status" value="1"/>
</dbReference>
<keyword evidence="11" id="KW-1185">Reference proteome</keyword>
<keyword evidence="7" id="KW-0028">Amino-acid biosynthesis</keyword>
<evidence type="ECO:0000256" key="6">
    <source>
        <dbReference type="ARBA" id="ARBA00023239"/>
    </source>
</evidence>
<accession>A0A239JKB6</accession>
<evidence type="ECO:0000313" key="10">
    <source>
        <dbReference type="EMBL" id="SNT05858.1"/>
    </source>
</evidence>
<evidence type="ECO:0000256" key="5">
    <source>
        <dbReference type="ARBA" id="ARBA00023014"/>
    </source>
</evidence>
<feature type="domain" description="Dihydroxy-acid/6-phosphogluconate dehydratase N-terminal" evidence="8">
    <location>
        <begin position="42"/>
        <end position="351"/>
    </location>
</feature>
<organism evidence="10 11">
    <name type="scientific">Geodermatophilus pulveris</name>
    <dbReference type="NCBI Taxonomy" id="1564159"/>
    <lineage>
        <taxon>Bacteria</taxon>
        <taxon>Bacillati</taxon>
        <taxon>Actinomycetota</taxon>
        <taxon>Actinomycetes</taxon>
        <taxon>Geodermatophilales</taxon>
        <taxon>Geodermatophilaceae</taxon>
        <taxon>Geodermatophilus</taxon>
    </lineage>
</organism>
<dbReference type="PANTHER" id="PTHR43183">
    <property type="entry name" value="HYPOTHETICAL DIHYDROXYACID DEHYDRATASE (EUROFUNG)-RELATED"/>
    <property type="match status" value="1"/>
</dbReference>
<dbReference type="AlphaFoldDB" id="A0A239JKB6"/>
<evidence type="ECO:0000256" key="1">
    <source>
        <dbReference type="ARBA" id="ARBA00006486"/>
    </source>
</evidence>
<evidence type="ECO:0000259" key="9">
    <source>
        <dbReference type="Pfam" id="PF24877"/>
    </source>
</evidence>
<evidence type="ECO:0000256" key="4">
    <source>
        <dbReference type="ARBA" id="ARBA00023004"/>
    </source>
</evidence>
<dbReference type="PROSITE" id="PS00886">
    <property type="entry name" value="ILVD_EDD_1"/>
    <property type="match status" value="1"/>
</dbReference>
<dbReference type="GO" id="GO:0051537">
    <property type="term" value="F:2 iron, 2 sulfur cluster binding"/>
    <property type="evidence" value="ECO:0007669"/>
    <property type="project" value="UniProtKB-KW"/>
</dbReference>
<keyword evidence="3" id="KW-0479">Metal-binding</keyword>
<dbReference type="InterPro" id="IPR020558">
    <property type="entry name" value="DiOHA_6PGluconate_deHydtase_CS"/>
</dbReference>
<dbReference type="NCBIfam" id="NF004784">
    <property type="entry name" value="PRK06131.1"/>
    <property type="match status" value="1"/>
</dbReference>
<evidence type="ECO:0000259" key="8">
    <source>
        <dbReference type="Pfam" id="PF00920"/>
    </source>
</evidence>
<dbReference type="InterPro" id="IPR056740">
    <property type="entry name" value="ILV_EDD_C"/>
</dbReference>
<dbReference type="EMBL" id="FZOO01000015">
    <property type="protein sequence ID" value="SNT05858.1"/>
    <property type="molecule type" value="Genomic_DNA"/>
</dbReference>
<dbReference type="Gene3D" id="3.50.30.80">
    <property type="entry name" value="IlvD/EDD C-terminal domain-like"/>
    <property type="match status" value="1"/>
</dbReference>
<dbReference type="InterPro" id="IPR042096">
    <property type="entry name" value="Dihydro-acid_dehy_C"/>
</dbReference>
<proteinExistence type="inferred from homology"/>
<keyword evidence="6" id="KW-0456">Lyase</keyword>
<evidence type="ECO:0000256" key="3">
    <source>
        <dbReference type="ARBA" id="ARBA00022723"/>
    </source>
</evidence>
<evidence type="ECO:0000256" key="7">
    <source>
        <dbReference type="ARBA" id="ARBA00023304"/>
    </source>
</evidence>
<keyword evidence="2" id="KW-0001">2Fe-2S</keyword>
<protein>
    <submittedName>
        <fullName evidence="10">Dihydroxyacid dehydratase</fullName>
    </submittedName>
</protein>
<dbReference type="PANTHER" id="PTHR43183:SF1">
    <property type="entry name" value="HYPOTHETICAL DIHYDROXY-ACID DEHYDRATASE (EUROFUNG)-RELATED"/>
    <property type="match status" value="1"/>
</dbReference>
<dbReference type="SUPFAM" id="SSF52016">
    <property type="entry name" value="LeuD/IlvD-like"/>
    <property type="match status" value="1"/>
</dbReference>
<dbReference type="InterPro" id="IPR000581">
    <property type="entry name" value="ILV_EDD_N"/>
</dbReference>
<dbReference type="InterPro" id="IPR052352">
    <property type="entry name" value="Sugar_Degrad_Dehydratases"/>
</dbReference>
<gene>
    <name evidence="10" type="ORF">SAMN06893096_11542</name>
</gene>
<keyword evidence="7" id="KW-0100">Branched-chain amino acid biosynthesis</keyword>
<dbReference type="GO" id="GO:0009082">
    <property type="term" value="P:branched-chain amino acid biosynthetic process"/>
    <property type="evidence" value="ECO:0007669"/>
    <property type="project" value="UniProtKB-KW"/>
</dbReference>
<comment type="similarity">
    <text evidence="1">Belongs to the IlvD/Edd family.</text>
</comment>